<evidence type="ECO:0000256" key="2">
    <source>
        <dbReference type="ARBA" id="ARBA00023157"/>
    </source>
</evidence>
<dbReference type="InterPro" id="IPR052421">
    <property type="entry name" value="PCW_Enzyme_Inhibitor"/>
</dbReference>
<gene>
    <name evidence="6" type="ORF">FH972_017261</name>
</gene>
<comment type="similarity">
    <text evidence="3">Belongs to the PMEI family.</text>
</comment>
<dbReference type="Proteomes" id="UP000327013">
    <property type="component" value="Chromosome 7"/>
</dbReference>
<keyword evidence="4" id="KW-0472">Membrane</keyword>
<dbReference type="Gene3D" id="1.20.140.40">
    <property type="entry name" value="Invertase/pectin methylesterase inhibitor family protein"/>
    <property type="match status" value="1"/>
</dbReference>
<dbReference type="OrthoDB" id="1579784at2759"/>
<dbReference type="EMBL" id="CM017327">
    <property type="protein sequence ID" value="KAE8099265.1"/>
    <property type="molecule type" value="Genomic_DNA"/>
</dbReference>
<reference evidence="6 7" key="1">
    <citation type="submission" date="2019-06" db="EMBL/GenBank/DDBJ databases">
        <title>A chromosomal-level reference genome of Carpinus fangiana (Coryloideae, Betulaceae).</title>
        <authorList>
            <person name="Yang X."/>
            <person name="Wang Z."/>
            <person name="Zhang L."/>
            <person name="Hao G."/>
            <person name="Liu J."/>
            <person name="Yang Y."/>
        </authorList>
    </citation>
    <scope>NUCLEOTIDE SEQUENCE [LARGE SCALE GENOMIC DNA]</scope>
    <source>
        <strain evidence="6">Cfa_2016G</strain>
        <tissue evidence="6">Leaf</tissue>
    </source>
</reference>
<keyword evidence="4" id="KW-0812">Transmembrane</keyword>
<evidence type="ECO:0000256" key="3">
    <source>
        <dbReference type="ARBA" id="ARBA00038471"/>
    </source>
</evidence>
<dbReference type="PANTHER" id="PTHR36710:SF12">
    <property type="entry name" value="CELL WALL _ VACUOLAR INHIBITOR OF FRUCTOSIDASE 2-LIKE"/>
    <property type="match status" value="1"/>
</dbReference>
<dbReference type="SMART" id="SM00856">
    <property type="entry name" value="PMEI"/>
    <property type="match status" value="1"/>
</dbReference>
<dbReference type="AlphaFoldDB" id="A0A5N6RKH3"/>
<dbReference type="InterPro" id="IPR006501">
    <property type="entry name" value="Pectinesterase_inhib_dom"/>
</dbReference>
<feature type="transmembrane region" description="Helical" evidence="4">
    <location>
        <begin position="6"/>
        <end position="28"/>
    </location>
</feature>
<organism evidence="6 7">
    <name type="scientific">Carpinus fangiana</name>
    <dbReference type="NCBI Taxonomy" id="176857"/>
    <lineage>
        <taxon>Eukaryota</taxon>
        <taxon>Viridiplantae</taxon>
        <taxon>Streptophyta</taxon>
        <taxon>Embryophyta</taxon>
        <taxon>Tracheophyta</taxon>
        <taxon>Spermatophyta</taxon>
        <taxon>Magnoliopsida</taxon>
        <taxon>eudicotyledons</taxon>
        <taxon>Gunneridae</taxon>
        <taxon>Pentapetalae</taxon>
        <taxon>rosids</taxon>
        <taxon>fabids</taxon>
        <taxon>Fagales</taxon>
        <taxon>Betulaceae</taxon>
        <taxon>Carpinus</taxon>
    </lineage>
</organism>
<keyword evidence="4" id="KW-1133">Transmembrane helix</keyword>
<name>A0A5N6RKH3_9ROSI</name>
<evidence type="ECO:0000256" key="4">
    <source>
        <dbReference type="SAM" id="Phobius"/>
    </source>
</evidence>
<feature type="domain" description="Pectinesterase inhibitor" evidence="5">
    <location>
        <begin position="23"/>
        <end position="167"/>
    </location>
</feature>
<sequence length="172" mass="18930">MEACKFVIVVVAMFVGLIAFVSGDAALINNVCRKTRNPVYCHKCYDMYSRSSHEDVKALGRTSIDCASVESITVMGLVDKFVVNATDKAMKNSYIDCILKLRSGDDQIAGALKSWQNARYAVASNQMLLALNAARQCTTRLQKFRLSLALGNELRTLQGFCKAANGVLKQIH</sequence>
<evidence type="ECO:0000313" key="7">
    <source>
        <dbReference type="Proteomes" id="UP000327013"/>
    </source>
</evidence>
<evidence type="ECO:0000259" key="5">
    <source>
        <dbReference type="SMART" id="SM00856"/>
    </source>
</evidence>
<protein>
    <recommendedName>
        <fullName evidence="5">Pectinesterase inhibitor domain-containing protein</fullName>
    </recommendedName>
</protein>
<accession>A0A5N6RKH3</accession>
<dbReference type="SUPFAM" id="SSF101148">
    <property type="entry name" value="Plant invertase/pectin methylesterase inhibitor"/>
    <property type="match status" value="1"/>
</dbReference>
<evidence type="ECO:0000313" key="6">
    <source>
        <dbReference type="EMBL" id="KAE8099265.1"/>
    </source>
</evidence>
<keyword evidence="1" id="KW-0732">Signal</keyword>
<evidence type="ECO:0000256" key="1">
    <source>
        <dbReference type="ARBA" id="ARBA00022729"/>
    </source>
</evidence>
<keyword evidence="7" id="KW-1185">Reference proteome</keyword>
<keyword evidence="2" id="KW-1015">Disulfide bond</keyword>
<dbReference type="NCBIfam" id="TIGR01614">
    <property type="entry name" value="PME_inhib"/>
    <property type="match status" value="1"/>
</dbReference>
<dbReference type="PANTHER" id="PTHR36710">
    <property type="entry name" value="PECTINESTERASE INHIBITOR-LIKE"/>
    <property type="match status" value="1"/>
</dbReference>
<dbReference type="GO" id="GO:0004857">
    <property type="term" value="F:enzyme inhibitor activity"/>
    <property type="evidence" value="ECO:0007669"/>
    <property type="project" value="InterPro"/>
</dbReference>
<proteinExistence type="inferred from homology"/>
<dbReference type="InterPro" id="IPR035513">
    <property type="entry name" value="Invertase/methylesterase_inhib"/>
</dbReference>